<reference evidence="3 4" key="2">
    <citation type="journal article" date="2014" name="Nat. Genet.">
        <title>Whole-genome sequence of a flatfish provides insights into ZW sex chromosome evolution and adaptation to a benthic lifestyle.</title>
        <authorList>
            <person name="Chen S."/>
            <person name="Zhang G."/>
            <person name="Shao C."/>
            <person name="Huang Q."/>
            <person name="Liu G."/>
            <person name="Zhang P."/>
            <person name="Song W."/>
            <person name="An N."/>
            <person name="Chalopin D."/>
            <person name="Volff J.N."/>
            <person name="Hong Y."/>
            <person name="Li Q."/>
            <person name="Sha Z."/>
            <person name="Zhou H."/>
            <person name="Xie M."/>
            <person name="Yu Q."/>
            <person name="Liu Y."/>
            <person name="Xiang H."/>
            <person name="Wang N."/>
            <person name="Wu K."/>
            <person name="Yang C."/>
            <person name="Zhou Q."/>
            <person name="Liao X."/>
            <person name="Yang L."/>
            <person name="Hu Q."/>
            <person name="Zhang J."/>
            <person name="Meng L."/>
            <person name="Jin L."/>
            <person name="Tian Y."/>
            <person name="Lian J."/>
            <person name="Yang J."/>
            <person name="Miao G."/>
            <person name="Liu S."/>
            <person name="Liang Z."/>
            <person name="Yan F."/>
            <person name="Li Y."/>
            <person name="Sun B."/>
            <person name="Zhang H."/>
            <person name="Zhang J."/>
            <person name="Zhu Y."/>
            <person name="Du M."/>
            <person name="Zhao Y."/>
            <person name="Schartl M."/>
            <person name="Tang Q."/>
            <person name="Wang J."/>
        </authorList>
    </citation>
    <scope>NUCLEOTIDE SEQUENCE</scope>
</reference>
<name>K4HLB1_CYNSE</name>
<dbReference type="KEGG" id="csem:103397325"/>
<accession>K4HLB1</accession>
<dbReference type="GeneID" id="103397325"/>
<proteinExistence type="evidence at transcript level"/>
<feature type="domain" description="Ubiquitin-like" evidence="1">
    <location>
        <begin position="81"/>
        <end position="155"/>
    </location>
</feature>
<dbReference type="InterPro" id="IPR000626">
    <property type="entry name" value="Ubiquitin-like_dom"/>
</dbReference>
<dbReference type="SMART" id="SM00213">
    <property type="entry name" value="UBQ"/>
    <property type="match status" value="2"/>
</dbReference>
<dbReference type="Pfam" id="PF00240">
    <property type="entry name" value="ubiquitin"/>
    <property type="match status" value="2"/>
</dbReference>
<dbReference type="CTD" id="9636"/>
<dbReference type="Gene3D" id="3.10.20.90">
    <property type="entry name" value="Phosphatidylinositol 3-kinase Catalytic Subunit, Chain A, domain 1"/>
    <property type="match status" value="2"/>
</dbReference>
<dbReference type="OrthoDB" id="1885901at2759"/>
<evidence type="ECO:0000313" key="3">
    <source>
        <dbReference type="Ensembl" id="ENSCSEP00000012121.1"/>
    </source>
</evidence>
<evidence type="ECO:0000259" key="1">
    <source>
        <dbReference type="PROSITE" id="PS50053"/>
    </source>
</evidence>
<sequence>MEITITMLNGNSCTLMVQPQENVGSLRQRIHQKLNVTPERQRLVFDNGQRKDLSDNSQNIAFYGLRSGSKVSLLVIEPVTIQVFLKNVKNVVSAYDITPDETVANFKRRVQHREGVAESQQRLVFQGQEMTQGKLSDYNVQALSTIELLLRLRGGRGHTVIG</sequence>
<dbReference type="RefSeq" id="NP_001287935.1">
    <property type="nucleotide sequence ID" value="NM_001301006.1"/>
</dbReference>
<dbReference type="STRING" id="244447.ENSCSEP00000012121"/>
<dbReference type="PANTHER" id="PTHR10666">
    <property type="entry name" value="UBIQUITIN"/>
    <property type="match status" value="1"/>
</dbReference>
<dbReference type="Proteomes" id="UP000265120">
    <property type="component" value="Chromosome Z"/>
</dbReference>
<dbReference type="AlphaFoldDB" id="K4HLB1"/>
<dbReference type="SUPFAM" id="SSF54236">
    <property type="entry name" value="Ubiquitin-like"/>
    <property type="match status" value="2"/>
</dbReference>
<dbReference type="InterPro" id="IPR029071">
    <property type="entry name" value="Ubiquitin-like_domsf"/>
</dbReference>
<keyword evidence="4" id="KW-1185">Reference proteome</keyword>
<dbReference type="GeneTree" id="ENSGT00970000196562"/>
<feature type="domain" description="Ubiquitin-like" evidence="1">
    <location>
        <begin position="1"/>
        <end position="75"/>
    </location>
</feature>
<gene>
    <name evidence="2" type="primary">ISG15</name>
</gene>
<evidence type="ECO:0000313" key="2">
    <source>
        <dbReference type="EMBL" id="AFR33115.1"/>
    </source>
</evidence>
<dbReference type="EMBL" id="JN967757">
    <property type="protein sequence ID" value="AFR33115.1"/>
    <property type="molecule type" value="mRNA"/>
</dbReference>
<reference evidence="2" key="1">
    <citation type="journal article" date="2012" name="PLoS ONE">
        <title>Cynoglossus semilaevis ISG15: A Secreted Cytokine-Like Protein That Stimulates Antiviral Immune Response in a LRGG Motif-Dependent Manner.</title>
        <authorList>
            <person name="Wang W."/>
            <person name="Zhang M."/>
            <person name="Xiao Z.Z."/>
            <person name="Sun L."/>
        </authorList>
    </citation>
    <scope>NUCLEOTIDE SEQUENCE</scope>
</reference>
<reference evidence="3" key="3">
    <citation type="submission" date="2025-05" db="UniProtKB">
        <authorList>
            <consortium name="Ensembl"/>
        </authorList>
    </citation>
    <scope>IDENTIFICATION</scope>
</reference>
<protein>
    <submittedName>
        <fullName evidence="3">ISG15 ubiquitin like modifier</fullName>
    </submittedName>
    <submittedName>
        <fullName evidence="2">Interferon-stimulated protein 15</fullName>
    </submittedName>
</protein>
<dbReference type="OMA" id="CLRGSMQ"/>
<organism evidence="2">
    <name type="scientific">Cynoglossus semilaevis</name>
    <name type="common">Tongue sole</name>
    <dbReference type="NCBI Taxonomy" id="244447"/>
    <lineage>
        <taxon>Eukaryota</taxon>
        <taxon>Metazoa</taxon>
        <taxon>Chordata</taxon>
        <taxon>Craniata</taxon>
        <taxon>Vertebrata</taxon>
        <taxon>Euteleostomi</taxon>
        <taxon>Actinopterygii</taxon>
        <taxon>Neopterygii</taxon>
        <taxon>Teleostei</taxon>
        <taxon>Neoteleostei</taxon>
        <taxon>Acanthomorphata</taxon>
        <taxon>Carangaria</taxon>
        <taxon>Pleuronectiformes</taxon>
        <taxon>Pleuronectoidei</taxon>
        <taxon>Cynoglossidae</taxon>
        <taxon>Cynoglossinae</taxon>
        <taxon>Cynoglossus</taxon>
    </lineage>
</organism>
<dbReference type="PROSITE" id="PS50053">
    <property type="entry name" value="UBIQUITIN_2"/>
    <property type="match status" value="2"/>
</dbReference>
<evidence type="ECO:0000313" key="4">
    <source>
        <dbReference type="Proteomes" id="UP000265120"/>
    </source>
</evidence>
<dbReference type="InterPro" id="IPR050158">
    <property type="entry name" value="Ubiquitin_ubiquitin-like"/>
</dbReference>
<dbReference type="PRINTS" id="PR00348">
    <property type="entry name" value="UBIQUITIN"/>
</dbReference>
<dbReference type="Ensembl" id="ENSCSET00000012264.1">
    <property type="protein sequence ID" value="ENSCSEP00000012121.1"/>
    <property type="gene ID" value="ENSCSEG00000007804.1"/>
</dbReference>
<dbReference type="InterPro" id="IPR019956">
    <property type="entry name" value="Ubiquitin_dom"/>
</dbReference>